<keyword evidence="2" id="KW-0521">NADP</keyword>
<proteinExistence type="inferred from homology"/>
<dbReference type="Gene3D" id="3.90.25.10">
    <property type="entry name" value="UDP-galactose 4-epimerase, domain 1"/>
    <property type="match status" value="2"/>
</dbReference>
<name>A0A9Q0JCL8_9ROSI</name>
<dbReference type="InterPro" id="IPR008030">
    <property type="entry name" value="NmrA-like"/>
</dbReference>
<comment type="caution">
    <text evidence="5">The sequence shown here is derived from an EMBL/GenBank/DDBJ whole genome shotgun (WGS) entry which is preliminary data.</text>
</comment>
<feature type="domain" description="NmrA-like" evidence="4">
    <location>
        <begin position="326"/>
        <end position="439"/>
    </location>
</feature>
<dbReference type="PANTHER" id="PTHR43349:SF43">
    <property type="entry name" value="ISOEUGENOL SYNTHASE 1-LIKE"/>
    <property type="match status" value="1"/>
</dbReference>
<evidence type="ECO:0000313" key="6">
    <source>
        <dbReference type="Proteomes" id="UP001141552"/>
    </source>
</evidence>
<accession>A0A9Q0JCL8</accession>
<evidence type="ECO:0000256" key="2">
    <source>
        <dbReference type="ARBA" id="ARBA00022857"/>
    </source>
</evidence>
<dbReference type="AlphaFoldDB" id="A0A9Q0JCL8"/>
<sequence>MAGEKSRILIFGATGYLGKYMVKASLSLGHQTFAYVRPIKPDTDPAKLQLHKELESSGVTVFQGELNEHDKLVAAIKQVDVVISTLAVPQHLDQVKIIDAMKEAGNITRFVPSEFGNEVDRESQKALPPFEALLENKRKIRRATEAAGIPYTYVAANSLAVYFVDYLLHPQENRDEEDAAIYTVRAATDPRVANRVIIYRPPGNIATQLELISYWEKKTGKPLKRVHVPEEELVKLSETLPFPDNIPVSILHNIFVQGEEMSFELTEDDLEASKLYPDHKYTPILDLLDIFANNIKSKKNKKERERQRIKETKVIFIINFVVAVVVNLTNWEDVAIYTVRAATDPRVANRVIIYRPPGNIASRLDLISYYWEKKTGRPLKRVQVPEEEFLKLSETLPFPDNIPVSILHNIFVKGEQMSFELAGDDLEASKLYPDHKYTPILDLLDIFSVNPLKPKLSTFARAP</sequence>
<keyword evidence="3" id="KW-0560">Oxidoreductase</keyword>
<dbReference type="Gene3D" id="3.40.50.720">
    <property type="entry name" value="NAD(P)-binding Rossmann-like Domain"/>
    <property type="match status" value="1"/>
</dbReference>
<keyword evidence="6" id="KW-1185">Reference proteome</keyword>
<dbReference type="PANTHER" id="PTHR43349">
    <property type="entry name" value="PINORESINOL REDUCTASE-RELATED"/>
    <property type="match status" value="1"/>
</dbReference>
<dbReference type="SUPFAM" id="SSF51735">
    <property type="entry name" value="NAD(P)-binding Rossmann-fold domains"/>
    <property type="match status" value="2"/>
</dbReference>
<evidence type="ECO:0000259" key="4">
    <source>
        <dbReference type="Pfam" id="PF05368"/>
    </source>
</evidence>
<feature type="non-terminal residue" evidence="5">
    <location>
        <position position="463"/>
    </location>
</feature>
<dbReference type="OrthoDB" id="419598at2759"/>
<organism evidence="5 6">
    <name type="scientific">Turnera subulata</name>
    <dbReference type="NCBI Taxonomy" id="218843"/>
    <lineage>
        <taxon>Eukaryota</taxon>
        <taxon>Viridiplantae</taxon>
        <taxon>Streptophyta</taxon>
        <taxon>Embryophyta</taxon>
        <taxon>Tracheophyta</taxon>
        <taxon>Spermatophyta</taxon>
        <taxon>Magnoliopsida</taxon>
        <taxon>eudicotyledons</taxon>
        <taxon>Gunneridae</taxon>
        <taxon>Pentapetalae</taxon>
        <taxon>rosids</taxon>
        <taxon>fabids</taxon>
        <taxon>Malpighiales</taxon>
        <taxon>Passifloraceae</taxon>
        <taxon>Turnera</taxon>
    </lineage>
</organism>
<reference evidence="5" key="2">
    <citation type="journal article" date="2023" name="Plants (Basel)">
        <title>Annotation of the Turnera subulata (Passifloraceae) Draft Genome Reveals the S-Locus Evolved after the Divergence of Turneroideae from Passifloroideae in a Stepwise Manner.</title>
        <authorList>
            <person name="Henning P.M."/>
            <person name="Roalson E.H."/>
            <person name="Mir W."/>
            <person name="McCubbin A.G."/>
            <person name="Shore J.S."/>
        </authorList>
    </citation>
    <scope>NUCLEOTIDE SEQUENCE</scope>
    <source>
        <strain evidence="5">F60SS</strain>
    </source>
</reference>
<dbReference type="Pfam" id="PF05368">
    <property type="entry name" value="NmrA"/>
    <property type="match status" value="2"/>
</dbReference>
<comment type="similarity">
    <text evidence="1">Belongs to the NmrA-type oxidoreductase family. Isoflavone reductase subfamily.</text>
</comment>
<dbReference type="InterPro" id="IPR045312">
    <property type="entry name" value="PCBER-like"/>
</dbReference>
<gene>
    <name evidence="5" type="primary">IGS1</name>
    <name evidence="5" type="ORF">Tsubulata_041220</name>
</gene>
<dbReference type="Proteomes" id="UP001141552">
    <property type="component" value="Unassembled WGS sequence"/>
</dbReference>
<dbReference type="GO" id="GO:0009807">
    <property type="term" value="P:lignan biosynthetic process"/>
    <property type="evidence" value="ECO:0007669"/>
    <property type="project" value="UniProtKB-ARBA"/>
</dbReference>
<dbReference type="CDD" id="cd05259">
    <property type="entry name" value="PCBER_SDR_a"/>
    <property type="match status" value="1"/>
</dbReference>
<dbReference type="InterPro" id="IPR050608">
    <property type="entry name" value="NmrA-type/Isoflavone_red_sf"/>
</dbReference>
<dbReference type="GO" id="GO:0016491">
    <property type="term" value="F:oxidoreductase activity"/>
    <property type="evidence" value="ECO:0007669"/>
    <property type="project" value="UniProtKB-KW"/>
</dbReference>
<evidence type="ECO:0000256" key="1">
    <source>
        <dbReference type="ARBA" id="ARBA00005725"/>
    </source>
</evidence>
<feature type="domain" description="NmrA-like" evidence="4">
    <location>
        <begin position="4"/>
        <end position="284"/>
    </location>
</feature>
<evidence type="ECO:0000313" key="5">
    <source>
        <dbReference type="EMBL" id="KAJ4837736.1"/>
    </source>
</evidence>
<evidence type="ECO:0000256" key="3">
    <source>
        <dbReference type="ARBA" id="ARBA00023002"/>
    </source>
</evidence>
<protein>
    <submittedName>
        <fullName evidence="5">Isoeugenol synthase 1</fullName>
    </submittedName>
</protein>
<reference evidence="5" key="1">
    <citation type="submission" date="2022-02" db="EMBL/GenBank/DDBJ databases">
        <authorList>
            <person name="Henning P.M."/>
            <person name="McCubbin A.G."/>
            <person name="Shore J.S."/>
        </authorList>
    </citation>
    <scope>NUCLEOTIDE SEQUENCE</scope>
    <source>
        <strain evidence="5">F60SS</strain>
        <tissue evidence="5">Leaves</tissue>
    </source>
</reference>
<dbReference type="InterPro" id="IPR036291">
    <property type="entry name" value="NAD(P)-bd_dom_sf"/>
</dbReference>
<dbReference type="EMBL" id="JAKUCV010003749">
    <property type="protein sequence ID" value="KAJ4837736.1"/>
    <property type="molecule type" value="Genomic_DNA"/>
</dbReference>